<name>A0AAU7TAR1_9ACTN</name>
<sequence>MKVTREQAVAYRLRVNHLADRLPAGAYEQAACAGLQDTAPRDALLGLHARMAGCAPDDWAHPSFIQTYSPRAAVYVLPARDLGVFTLGRLPLAPDAVRRIDGLAQRICDELSGEERRGAGIRGLREACVSGRIAVRWDTTSLYAREVPRPDLDLDDARLELCRRHVQYFGPTTPKVFAWWSGLSPADARAVWQRLAGELVEVDFDGVPAWILRADEERLSTVEAPRGVRLLVASDLRLFGRDRDARFIAPGLRPLTTVADTFHPNGVLVDGRIAGAWGRKRGRVSVVLSDKLTQEQYDDLQTEVARMPLAEPQLSVR</sequence>
<organism evidence="1">
    <name type="scientific">Kribbella sp. HUAS MG21</name>
    <dbReference type="NCBI Taxonomy" id="3160966"/>
    <lineage>
        <taxon>Bacteria</taxon>
        <taxon>Bacillati</taxon>
        <taxon>Actinomycetota</taxon>
        <taxon>Actinomycetes</taxon>
        <taxon>Propionibacteriales</taxon>
        <taxon>Kribbellaceae</taxon>
        <taxon>Kribbella</taxon>
    </lineage>
</organism>
<dbReference type="InterPro" id="IPR009351">
    <property type="entry name" value="AlkZ-like"/>
</dbReference>
<gene>
    <name evidence="1" type="ORF">ABN611_35145</name>
</gene>
<dbReference type="RefSeq" id="WP_350276619.1">
    <property type="nucleotide sequence ID" value="NZ_CP158165.1"/>
</dbReference>
<dbReference type="AlphaFoldDB" id="A0AAU7TAR1"/>
<dbReference type="PANTHER" id="PTHR38479:SF2">
    <property type="entry name" value="WINGED HELIX DNA-BINDING DOMAIN-CONTAINING PROTEIN"/>
    <property type="match status" value="1"/>
</dbReference>
<dbReference type="EMBL" id="CP158165">
    <property type="protein sequence ID" value="XBV23788.1"/>
    <property type="molecule type" value="Genomic_DNA"/>
</dbReference>
<protein>
    <submittedName>
        <fullName evidence="1">Crosslink repair DNA glycosylase YcaQ family protein</fullName>
    </submittedName>
</protein>
<dbReference type="PANTHER" id="PTHR38479">
    <property type="entry name" value="LMO0824 PROTEIN"/>
    <property type="match status" value="1"/>
</dbReference>
<proteinExistence type="predicted"/>
<dbReference type="Pfam" id="PF06224">
    <property type="entry name" value="AlkZ-like"/>
    <property type="match status" value="1"/>
</dbReference>
<reference evidence="1" key="1">
    <citation type="submission" date="2024-06" db="EMBL/GenBank/DDBJ databases">
        <title>Kribbella sp. strain HUAS MG21 genome sequences.</title>
        <authorList>
            <person name="Mo P."/>
        </authorList>
    </citation>
    <scope>NUCLEOTIDE SEQUENCE</scope>
    <source>
        <strain evidence="1">HUAS MG21</strain>
    </source>
</reference>
<accession>A0AAU7TAR1</accession>
<evidence type="ECO:0000313" key="1">
    <source>
        <dbReference type="EMBL" id="XBV23788.1"/>
    </source>
</evidence>